<dbReference type="Proteomes" id="UP001142175">
    <property type="component" value="Unassembled WGS sequence"/>
</dbReference>
<dbReference type="InterPro" id="IPR055438">
    <property type="entry name" value="AstE_AspA_cat"/>
</dbReference>
<dbReference type="PANTHER" id="PTHR15162">
    <property type="entry name" value="ASPARTOACYLASE"/>
    <property type="match status" value="1"/>
</dbReference>
<dbReference type="EMBL" id="JANSUY010000029">
    <property type="protein sequence ID" value="MCR9017398.1"/>
    <property type="molecule type" value="Genomic_DNA"/>
</dbReference>
<reference evidence="6" key="1">
    <citation type="submission" date="2022-08" db="EMBL/GenBank/DDBJ databases">
        <authorList>
            <person name="Zhang D."/>
        </authorList>
    </citation>
    <scope>NUCLEOTIDE SEQUENCE</scope>
    <source>
        <strain evidence="6">XJ19-11</strain>
    </source>
</reference>
<dbReference type="Pfam" id="PF24827">
    <property type="entry name" value="AstE_AspA_cat"/>
    <property type="match status" value="1"/>
</dbReference>
<dbReference type="SUPFAM" id="SSF53187">
    <property type="entry name" value="Zn-dependent exopeptidases"/>
    <property type="match status" value="1"/>
</dbReference>
<keyword evidence="7" id="KW-1185">Reference proteome</keyword>
<protein>
    <submittedName>
        <fullName evidence="6">Succinylglutamate desuccinylase/aspartoacylase family protein</fullName>
    </submittedName>
</protein>
<keyword evidence="2" id="KW-0479">Metal-binding</keyword>
<proteinExistence type="predicted"/>
<name>A0A9X2PAJ0_9BACT</name>
<dbReference type="GO" id="GO:0046872">
    <property type="term" value="F:metal ion binding"/>
    <property type="evidence" value="ECO:0007669"/>
    <property type="project" value="UniProtKB-KW"/>
</dbReference>
<dbReference type="RefSeq" id="WP_258425233.1">
    <property type="nucleotide sequence ID" value="NZ_JANSUY010000029.1"/>
</dbReference>
<feature type="domain" description="Succinylglutamate desuccinylase/Aspartoacylase catalytic" evidence="5">
    <location>
        <begin position="27"/>
        <end position="192"/>
    </location>
</feature>
<gene>
    <name evidence="6" type="ORF">NU887_20345</name>
</gene>
<dbReference type="GO" id="GO:0005829">
    <property type="term" value="C:cytosol"/>
    <property type="evidence" value="ECO:0007669"/>
    <property type="project" value="TreeGrafter"/>
</dbReference>
<comment type="caution">
    <text evidence="6">The sequence shown here is derived from an EMBL/GenBank/DDBJ whole genome shotgun (WGS) entry which is preliminary data.</text>
</comment>
<evidence type="ECO:0000256" key="2">
    <source>
        <dbReference type="ARBA" id="ARBA00022723"/>
    </source>
</evidence>
<dbReference type="PANTHER" id="PTHR15162:SF7">
    <property type="entry name" value="SUCCINYLGLUTAMATE DESUCCINYLASE"/>
    <property type="match status" value="1"/>
</dbReference>
<accession>A0A9X2PAJ0</accession>
<organism evidence="6 7">
    <name type="scientific">Aquiflexum gelatinilyticum</name>
    <dbReference type="NCBI Taxonomy" id="2961943"/>
    <lineage>
        <taxon>Bacteria</taxon>
        <taxon>Pseudomonadati</taxon>
        <taxon>Bacteroidota</taxon>
        <taxon>Cytophagia</taxon>
        <taxon>Cytophagales</taxon>
        <taxon>Cyclobacteriaceae</taxon>
        <taxon>Aquiflexum</taxon>
    </lineage>
</organism>
<dbReference type="Gene3D" id="3.40.630.10">
    <property type="entry name" value="Zn peptidases"/>
    <property type="match status" value="1"/>
</dbReference>
<evidence type="ECO:0000256" key="1">
    <source>
        <dbReference type="ARBA" id="ARBA00001947"/>
    </source>
</evidence>
<evidence type="ECO:0000256" key="4">
    <source>
        <dbReference type="ARBA" id="ARBA00022833"/>
    </source>
</evidence>
<evidence type="ECO:0000256" key="3">
    <source>
        <dbReference type="ARBA" id="ARBA00022801"/>
    </source>
</evidence>
<evidence type="ECO:0000313" key="7">
    <source>
        <dbReference type="Proteomes" id="UP001142175"/>
    </source>
</evidence>
<evidence type="ECO:0000259" key="5">
    <source>
        <dbReference type="Pfam" id="PF24827"/>
    </source>
</evidence>
<dbReference type="AlphaFoldDB" id="A0A9X2PAJ0"/>
<keyword evidence="4" id="KW-0862">Zinc</keyword>
<comment type="cofactor">
    <cofactor evidence="1">
        <name>Zn(2+)</name>
        <dbReference type="ChEBI" id="CHEBI:29105"/>
    </cofactor>
</comment>
<keyword evidence="3" id="KW-0378">Hydrolase</keyword>
<dbReference type="InterPro" id="IPR050178">
    <property type="entry name" value="AspA/AstE_fam"/>
</dbReference>
<sequence>MDAQALTTKIEMPTNRVMQKLKGSKSGPTVLFFAGVHGNEPAGVMALKEVFEDLSKKENTLRGTVYGLIGNQKALAKGKRYVDMDLNRLWTKANIKMVSNKKVLLEEEKELLELLDLLREIIKTEKGPFYFIDYHTTSSKTLPFITINDSMINRKFARQFPVPIVLGIEEFLEGPLLSYINQLGYVAVGFESGQHTDPAAITNSVAFTYMTLAASGVIGKMDVEDFGHYPHQLEKAATSVRDIFEVVHLHRITGVDVFKMLPGFESFQKINKGTHLATNNYLPVYSGYDGRLFMPLYQNQGSDGFFIIRKIPEFALMLSALLRKIKIDNLFTLLPGVKWEHKDKEILRVNLNIAKFMTKPLFHLLGYRVRQLDGQYLRLYNREKASKKKMYKNEGWW</sequence>
<dbReference type="GO" id="GO:0016788">
    <property type="term" value="F:hydrolase activity, acting on ester bonds"/>
    <property type="evidence" value="ECO:0007669"/>
    <property type="project" value="InterPro"/>
</dbReference>
<evidence type="ECO:0000313" key="6">
    <source>
        <dbReference type="EMBL" id="MCR9017398.1"/>
    </source>
</evidence>